<dbReference type="SUPFAM" id="SSF141251">
    <property type="entry name" value="Kinase-associated protein B-like"/>
    <property type="match status" value="1"/>
</dbReference>
<keyword evidence="1" id="KW-0418">Kinase</keyword>
<dbReference type="OrthoDB" id="2407789at2"/>
<gene>
    <name evidence="1" type="ORF">Q75_12530</name>
</gene>
<name>A0A147K650_9BACI</name>
<dbReference type="InterPro" id="IPR014916">
    <property type="entry name" value="KapB"/>
</dbReference>
<dbReference type="PATRIC" id="fig|1150625.3.peg.2635"/>
<proteinExistence type="predicted"/>
<dbReference type="AlphaFoldDB" id="A0A147K650"/>
<keyword evidence="2" id="KW-1185">Reference proteome</keyword>
<protein>
    <submittedName>
        <fullName evidence="1">Kinase</fullName>
    </submittedName>
</protein>
<reference evidence="1 2" key="1">
    <citation type="journal article" date="2016" name="Front. Microbiol.">
        <title>Microevolution Analysis of Bacillus coahuilensis Unveils Differences in Phosphorus Acquisition Strategies and Their Regulation.</title>
        <authorList>
            <person name="Gomez-Lunar Z."/>
            <person name="Hernandez-Gonzalez I."/>
            <person name="Rodriguez-Torres M.D."/>
            <person name="Souza V."/>
            <person name="Olmedo-Alvarez G."/>
        </authorList>
    </citation>
    <scope>NUCLEOTIDE SEQUENCE [LARGE SCALE GENOMIC DNA]</scope>
    <source>
        <strain evidence="2">p1.1.43</strain>
    </source>
</reference>
<organism evidence="1 2">
    <name type="scientific">Bacillus coahuilensis p1.1.43</name>
    <dbReference type="NCBI Taxonomy" id="1150625"/>
    <lineage>
        <taxon>Bacteria</taxon>
        <taxon>Bacillati</taxon>
        <taxon>Bacillota</taxon>
        <taxon>Bacilli</taxon>
        <taxon>Bacillales</taxon>
        <taxon>Bacillaceae</taxon>
        <taxon>Bacillus</taxon>
    </lineage>
</organism>
<dbReference type="Gene3D" id="2.30.30.430">
    <property type="entry name" value="Kinase associated protein B domain"/>
    <property type="match status" value="1"/>
</dbReference>
<keyword evidence="1" id="KW-0808">Transferase</keyword>
<sequence length="130" mass="15253">MGEELIVTGIYKTGKYIGKKVGEREATYTVEVLSVIKHPIQGDLHHPNQTDEGFFHERKALAYREKVNIPQKMVKPYEGEIPHYQSSLKQAFFKLEDSLKMDDTPFNIRSLQCLYEIKKEYELMYGMEFE</sequence>
<dbReference type="SMART" id="SM01298">
    <property type="entry name" value="KapB"/>
    <property type="match status" value="1"/>
</dbReference>
<dbReference type="GO" id="GO:0016301">
    <property type="term" value="F:kinase activity"/>
    <property type="evidence" value="ECO:0007669"/>
    <property type="project" value="UniProtKB-KW"/>
</dbReference>
<dbReference type="Proteomes" id="UP000074108">
    <property type="component" value="Unassembled WGS sequence"/>
</dbReference>
<dbReference type="EMBL" id="LDYG01000039">
    <property type="protein sequence ID" value="KUP05343.1"/>
    <property type="molecule type" value="Genomic_DNA"/>
</dbReference>
<dbReference type="InterPro" id="IPR038080">
    <property type="entry name" value="KapB_sf"/>
</dbReference>
<accession>A0A147K650</accession>
<dbReference type="STRING" id="1150625.Q75_12530"/>
<evidence type="ECO:0000313" key="1">
    <source>
        <dbReference type="EMBL" id="KUP05343.1"/>
    </source>
</evidence>
<comment type="caution">
    <text evidence="1">The sequence shown here is derived from an EMBL/GenBank/DDBJ whole genome shotgun (WGS) entry which is preliminary data.</text>
</comment>
<evidence type="ECO:0000313" key="2">
    <source>
        <dbReference type="Proteomes" id="UP000074108"/>
    </source>
</evidence>
<dbReference type="Pfam" id="PF08810">
    <property type="entry name" value="KapB"/>
    <property type="match status" value="1"/>
</dbReference>
<dbReference type="RefSeq" id="WP_059351550.1">
    <property type="nucleotide sequence ID" value="NZ_LDYG01000039.1"/>
</dbReference>